<feature type="transmembrane region" description="Helical" evidence="1">
    <location>
        <begin position="146"/>
        <end position="167"/>
    </location>
</feature>
<keyword evidence="4" id="KW-1185">Reference proteome</keyword>
<keyword evidence="1" id="KW-0472">Membrane</keyword>
<name>A0AA86QXW5_9EUKA</name>
<evidence type="ECO:0000256" key="1">
    <source>
        <dbReference type="SAM" id="Phobius"/>
    </source>
</evidence>
<protein>
    <submittedName>
        <fullName evidence="3">Hypothetical_protein</fullName>
    </submittedName>
</protein>
<dbReference type="AlphaFoldDB" id="A0AA86QXW5"/>
<keyword evidence="1" id="KW-1133">Transmembrane helix</keyword>
<dbReference type="Proteomes" id="UP001642409">
    <property type="component" value="Unassembled WGS sequence"/>
</dbReference>
<reference evidence="3 4" key="2">
    <citation type="submission" date="2024-07" db="EMBL/GenBank/DDBJ databases">
        <authorList>
            <person name="Akdeniz Z."/>
        </authorList>
    </citation>
    <scope>NUCLEOTIDE SEQUENCE [LARGE SCALE GENOMIC DNA]</scope>
</reference>
<reference evidence="2" key="1">
    <citation type="submission" date="2023-06" db="EMBL/GenBank/DDBJ databases">
        <authorList>
            <person name="Kurt Z."/>
        </authorList>
    </citation>
    <scope>NUCLEOTIDE SEQUENCE</scope>
</reference>
<dbReference type="EMBL" id="CAXDID020000044">
    <property type="protein sequence ID" value="CAL6001811.1"/>
    <property type="molecule type" value="Genomic_DNA"/>
</dbReference>
<proteinExistence type="predicted"/>
<accession>A0AA86QXW5</accession>
<dbReference type="EMBL" id="CATOUU010001031">
    <property type="protein sequence ID" value="CAI9968056.1"/>
    <property type="molecule type" value="Genomic_DNA"/>
</dbReference>
<keyword evidence="1" id="KW-0812">Transmembrane</keyword>
<evidence type="ECO:0000313" key="2">
    <source>
        <dbReference type="EMBL" id="CAI9968056.1"/>
    </source>
</evidence>
<evidence type="ECO:0000313" key="3">
    <source>
        <dbReference type="EMBL" id="CAL6001811.1"/>
    </source>
</evidence>
<gene>
    <name evidence="3" type="ORF">HINF_LOCUS17619</name>
    <name evidence="2" type="ORF">HINF_LOCUS55701</name>
</gene>
<organism evidence="2">
    <name type="scientific">Hexamita inflata</name>
    <dbReference type="NCBI Taxonomy" id="28002"/>
    <lineage>
        <taxon>Eukaryota</taxon>
        <taxon>Metamonada</taxon>
        <taxon>Diplomonadida</taxon>
        <taxon>Hexamitidae</taxon>
        <taxon>Hexamitinae</taxon>
        <taxon>Hexamita</taxon>
    </lineage>
</organism>
<evidence type="ECO:0000313" key="4">
    <source>
        <dbReference type="Proteomes" id="UP001642409"/>
    </source>
</evidence>
<sequence>MLQVTYQFFPVYYKYLICFQILVSYFKIQRDSFQLSQNVIIYNIYSLSQVCRGPSGSGARYVCGQNTACDKNNECIRNADLAICNTMCKAVEHTTGPCVNTVAFTMNTYPSLDTPTTENAVYYCQSSSSRSPTQSEEINWTGSTMIQHYITIPIFIVICWLMHLYCFKHRAEWDEKNRIRREKKLALKQVQFQAVTANAQLTLVKAQ</sequence>
<comment type="caution">
    <text evidence="2">The sequence shown here is derived from an EMBL/GenBank/DDBJ whole genome shotgun (WGS) entry which is preliminary data.</text>
</comment>